<evidence type="ECO:0000256" key="1">
    <source>
        <dbReference type="SAM" id="SignalP"/>
    </source>
</evidence>
<dbReference type="InterPro" id="IPR049174">
    <property type="entry name" value="Beta-AFase-like"/>
</dbReference>
<dbReference type="Pfam" id="PF07944">
    <property type="entry name" value="Beta-AFase-like_GH127_cat"/>
    <property type="match status" value="1"/>
</dbReference>
<dbReference type="InterPro" id="IPR049049">
    <property type="entry name" value="Beta-AFase-like_GH127_C"/>
</dbReference>
<keyword evidence="1" id="KW-0732">Signal</keyword>
<feature type="signal peptide" evidence="1">
    <location>
        <begin position="1"/>
        <end position="20"/>
    </location>
</feature>
<dbReference type="Proteomes" id="UP000544222">
    <property type="component" value="Unassembled WGS sequence"/>
</dbReference>
<gene>
    <name evidence="5" type="ORF">FHX64_002499</name>
</gene>
<dbReference type="Pfam" id="PF20736">
    <property type="entry name" value="Glyco_hydro127M"/>
    <property type="match status" value="1"/>
</dbReference>
<dbReference type="PANTHER" id="PTHR43465:SF2">
    <property type="entry name" value="DUF1680 DOMAIN PROTEIN (AFU_ORTHOLOGUE AFUA_1G08910)"/>
    <property type="match status" value="1"/>
</dbReference>
<proteinExistence type="predicted"/>
<name>A0A7W5H3B7_9PORP</name>
<feature type="domain" description="Non-reducing end beta-L-arabinofuranosidase-like GH127 middle" evidence="3">
    <location>
        <begin position="438"/>
        <end position="550"/>
    </location>
</feature>
<feature type="chain" id="PRO_5030865655" description="Glycoside hydrolase family 127 protein" evidence="1">
    <location>
        <begin position="21"/>
        <end position="664"/>
    </location>
</feature>
<evidence type="ECO:0000313" key="5">
    <source>
        <dbReference type="EMBL" id="MBB3188301.1"/>
    </source>
</evidence>
<evidence type="ECO:0000313" key="6">
    <source>
        <dbReference type="Proteomes" id="UP000544222"/>
    </source>
</evidence>
<feature type="domain" description="Non-reducing end beta-L-arabinofuranosidase-like GH127 C-terminal" evidence="4">
    <location>
        <begin position="552"/>
        <end position="656"/>
    </location>
</feature>
<dbReference type="PANTHER" id="PTHR43465">
    <property type="entry name" value="DUF1680 DOMAIN PROTEIN (AFU_ORTHOLOGUE AFUA_1G08910)"/>
    <property type="match status" value="1"/>
</dbReference>
<dbReference type="InterPro" id="IPR049046">
    <property type="entry name" value="Beta-AFase-like_GH127_middle"/>
</dbReference>
<comment type="caution">
    <text evidence="5">The sequence shown here is derived from an EMBL/GenBank/DDBJ whole genome shotgun (WGS) entry which is preliminary data.</text>
</comment>
<keyword evidence="6" id="KW-1185">Reference proteome</keyword>
<evidence type="ECO:0000259" key="4">
    <source>
        <dbReference type="Pfam" id="PF20737"/>
    </source>
</evidence>
<protein>
    <recommendedName>
        <fullName evidence="7">Glycoside hydrolase family 127 protein</fullName>
    </recommendedName>
</protein>
<sequence length="664" mass="75367">MRNKKHLLLGIMLISLPLMAQRRDYPIQEVPFSKVTIDDQFWLPRIDTNRTVTIPSSFKKCEETGRVENFILAGKKNADPSFKGKFQTQYPFDDTDIYKIIEGAAYSLTVHPDPKLEKYVDSLITIIGKAQEPDGYLYTARTIDPEHPHPWSGAQRWVNESILSHETYDSGHLFEAAAAWYQATGQRNFLDIALKNADLLCRVFGPGKRHDATGHEIVEMGLVRLYRITGEKKYLNLAKFFIDCRGRYNNPRSTYSQDDKPVVDQTVAEGHAVRAGYLYSGVADVAALTGDTAYRHAIDKIWNNMVSKKYYITGGIGAIPKWEGFGDNYQLPNLTAYNETCASIANVFWNYRMFLLHGDAKYIDVLERTLYNSLRAGVSISGDKFFYANPLACDGKFQFNRESLTRQPWFDCSCCPTNMCRFMPSLPKYIYAQNRDSLYINLFVGSKTDVTLNGRMPVKIDQQTNYPWSGNIRIGVHPEHPSRFSVCLRIPGWVQNQPVPSNLYAFKHTDPKTFTIRINGKPVSFIKRKGYAVISRTWGKNDEIAYTLPMPIRRVIANQQVKNDQGKVTLERGPIVYCLEGIDNGGNVSDIILPDATKLKTTFYPDLLGGIDMITGEAKVVKQTNQGVVNQSCLIKAIPYYAWSNRGVDEMEVWIPDHSGENHK</sequence>
<dbReference type="InterPro" id="IPR008928">
    <property type="entry name" value="6-hairpin_glycosidase_sf"/>
</dbReference>
<dbReference type="SUPFAM" id="SSF48208">
    <property type="entry name" value="Six-hairpin glycosidases"/>
    <property type="match status" value="1"/>
</dbReference>
<dbReference type="Gene3D" id="1.50.10.20">
    <property type="match status" value="1"/>
</dbReference>
<evidence type="ECO:0008006" key="7">
    <source>
        <dbReference type="Google" id="ProtNLM"/>
    </source>
</evidence>
<dbReference type="AlphaFoldDB" id="A0A7W5H3B7"/>
<dbReference type="InterPro" id="IPR012878">
    <property type="entry name" value="Beta-AFase-like_GH127_cat"/>
</dbReference>
<dbReference type="GO" id="GO:0005975">
    <property type="term" value="P:carbohydrate metabolic process"/>
    <property type="evidence" value="ECO:0007669"/>
    <property type="project" value="InterPro"/>
</dbReference>
<evidence type="ECO:0000259" key="3">
    <source>
        <dbReference type="Pfam" id="PF20736"/>
    </source>
</evidence>
<accession>A0A7W5H3B7</accession>
<reference evidence="5 6" key="1">
    <citation type="submission" date="2020-08" db="EMBL/GenBank/DDBJ databases">
        <title>Genomic Encyclopedia of Type Strains, Phase IV (KMG-IV): sequencing the most valuable type-strain genomes for metagenomic binning, comparative biology and taxonomic classification.</title>
        <authorList>
            <person name="Goeker M."/>
        </authorList>
    </citation>
    <scope>NUCLEOTIDE SEQUENCE [LARGE SCALE GENOMIC DNA]</scope>
    <source>
        <strain evidence="5 6">DSM 27471</strain>
    </source>
</reference>
<feature type="domain" description="Non-reducing end beta-L-arabinofuranosidase-like GH127 catalytic" evidence="2">
    <location>
        <begin position="34"/>
        <end position="427"/>
    </location>
</feature>
<dbReference type="Pfam" id="PF20737">
    <property type="entry name" value="Glyco_hydro127C"/>
    <property type="match status" value="1"/>
</dbReference>
<evidence type="ECO:0000259" key="2">
    <source>
        <dbReference type="Pfam" id="PF07944"/>
    </source>
</evidence>
<organism evidence="5 6">
    <name type="scientific">Microbacter margulisiae</name>
    <dbReference type="NCBI Taxonomy" id="1350067"/>
    <lineage>
        <taxon>Bacteria</taxon>
        <taxon>Pseudomonadati</taxon>
        <taxon>Bacteroidota</taxon>
        <taxon>Bacteroidia</taxon>
        <taxon>Bacteroidales</taxon>
        <taxon>Porphyromonadaceae</taxon>
        <taxon>Microbacter</taxon>
    </lineage>
</organism>
<dbReference type="RefSeq" id="WP_183414061.1">
    <property type="nucleotide sequence ID" value="NZ_JACHYB010000002.1"/>
</dbReference>
<dbReference type="EMBL" id="JACHYB010000002">
    <property type="protein sequence ID" value="MBB3188301.1"/>
    <property type="molecule type" value="Genomic_DNA"/>
</dbReference>